<proteinExistence type="predicted"/>
<dbReference type="AlphaFoldDB" id="A0AAV6QNG4"/>
<reference evidence="1 2" key="1">
    <citation type="journal article" date="2021" name="Sci. Rep.">
        <title>Chromosome anchoring in Senegalese sole (Solea senegalensis) reveals sex-associated markers and genome rearrangements in flatfish.</title>
        <authorList>
            <person name="Guerrero-Cozar I."/>
            <person name="Gomez-Garrido J."/>
            <person name="Berbel C."/>
            <person name="Martinez-Blanch J.F."/>
            <person name="Alioto T."/>
            <person name="Claros M.G."/>
            <person name="Gagnaire P.A."/>
            <person name="Manchado M."/>
        </authorList>
    </citation>
    <scope>NUCLEOTIDE SEQUENCE [LARGE SCALE GENOMIC DNA]</scope>
    <source>
        <strain evidence="1">Sse05_10M</strain>
    </source>
</reference>
<dbReference type="Proteomes" id="UP000693946">
    <property type="component" value="Linkage Group LG4"/>
</dbReference>
<sequence>MKNTNTKKRGFAADWTTWLRHRRNLVQCNTFVWCSGLRRPDRGGRPSVVCTTCQHLCRVCVSVIRGLAAELQSELCWNTGGVYFSSGARRSNIIRLWTPEMVEMQQRCNTDGL</sequence>
<keyword evidence="2" id="KW-1185">Reference proteome</keyword>
<organism evidence="1 2">
    <name type="scientific">Solea senegalensis</name>
    <name type="common">Senegalese sole</name>
    <dbReference type="NCBI Taxonomy" id="28829"/>
    <lineage>
        <taxon>Eukaryota</taxon>
        <taxon>Metazoa</taxon>
        <taxon>Chordata</taxon>
        <taxon>Craniata</taxon>
        <taxon>Vertebrata</taxon>
        <taxon>Euteleostomi</taxon>
        <taxon>Actinopterygii</taxon>
        <taxon>Neopterygii</taxon>
        <taxon>Teleostei</taxon>
        <taxon>Neoteleostei</taxon>
        <taxon>Acanthomorphata</taxon>
        <taxon>Carangaria</taxon>
        <taxon>Pleuronectiformes</taxon>
        <taxon>Pleuronectoidei</taxon>
        <taxon>Soleidae</taxon>
        <taxon>Solea</taxon>
    </lineage>
</organism>
<comment type="caution">
    <text evidence="1">The sequence shown here is derived from an EMBL/GenBank/DDBJ whole genome shotgun (WGS) entry which is preliminary data.</text>
</comment>
<name>A0AAV6QNG4_SOLSE</name>
<gene>
    <name evidence="1" type="ORF">JOB18_014961</name>
</gene>
<protein>
    <submittedName>
        <fullName evidence="1">Uncharacterized protein</fullName>
    </submittedName>
</protein>
<dbReference type="EMBL" id="JAGKHQ010000016">
    <property type="protein sequence ID" value="KAG7493708.1"/>
    <property type="molecule type" value="Genomic_DNA"/>
</dbReference>
<accession>A0AAV6QNG4</accession>
<evidence type="ECO:0000313" key="2">
    <source>
        <dbReference type="Proteomes" id="UP000693946"/>
    </source>
</evidence>
<evidence type="ECO:0000313" key="1">
    <source>
        <dbReference type="EMBL" id="KAG7493708.1"/>
    </source>
</evidence>